<evidence type="ECO:0000256" key="1">
    <source>
        <dbReference type="SAM" id="MobiDB-lite"/>
    </source>
</evidence>
<reference evidence="4" key="1">
    <citation type="journal article" date="2019" name="Int. J. Syst. Evol. Microbiol.">
        <title>The Global Catalogue of Microorganisms (GCM) 10K type strain sequencing project: providing services to taxonomists for standard genome sequencing and annotation.</title>
        <authorList>
            <consortium name="The Broad Institute Genomics Platform"/>
            <consortium name="The Broad Institute Genome Sequencing Center for Infectious Disease"/>
            <person name="Wu L."/>
            <person name="Ma J."/>
        </authorList>
    </citation>
    <scope>NUCLEOTIDE SEQUENCE [LARGE SCALE GENOMIC DNA]</scope>
    <source>
        <strain evidence="4">KCTC 42182</strain>
    </source>
</reference>
<organism evidence="3 4">
    <name type="scientific">Ferrovibrio xuzhouensis</name>
    <dbReference type="NCBI Taxonomy" id="1576914"/>
    <lineage>
        <taxon>Bacteria</taxon>
        <taxon>Pseudomonadati</taxon>
        <taxon>Pseudomonadota</taxon>
        <taxon>Alphaproteobacteria</taxon>
        <taxon>Rhodospirillales</taxon>
        <taxon>Rhodospirillaceae</taxon>
        <taxon>Ferrovibrio</taxon>
    </lineage>
</organism>
<gene>
    <name evidence="3" type="ORF">ACFOOQ_09150</name>
</gene>
<keyword evidence="2" id="KW-0812">Transmembrane</keyword>
<dbReference type="RefSeq" id="WP_379724777.1">
    <property type="nucleotide sequence ID" value="NZ_JBHRYJ010000001.1"/>
</dbReference>
<feature type="transmembrane region" description="Helical" evidence="2">
    <location>
        <begin position="76"/>
        <end position="95"/>
    </location>
</feature>
<evidence type="ECO:0000256" key="2">
    <source>
        <dbReference type="SAM" id="Phobius"/>
    </source>
</evidence>
<evidence type="ECO:0000313" key="3">
    <source>
        <dbReference type="EMBL" id="MFC3675706.1"/>
    </source>
</evidence>
<accession>A0ABV7VGG9</accession>
<feature type="transmembrane region" description="Helical" evidence="2">
    <location>
        <begin position="44"/>
        <end position="64"/>
    </location>
</feature>
<protein>
    <submittedName>
        <fullName evidence="3">AtpZ/AtpI family protein</fullName>
    </submittedName>
</protein>
<keyword evidence="4" id="KW-1185">Reference proteome</keyword>
<dbReference type="NCBIfam" id="TIGR02230">
    <property type="entry name" value="ATPase_gene1"/>
    <property type="match status" value="1"/>
</dbReference>
<dbReference type="InterPro" id="IPR032820">
    <property type="entry name" value="ATPase_put"/>
</dbReference>
<proteinExistence type="predicted"/>
<sequence length="101" mass="11407">MNPDRDPRHDPGQPAAPLDHAIRTRRNRRALWLREGERSLAQNLAMIGALGWTIITPTLIGIFAGRWLDRLFSAGLFWTLGLLVAGLALGCWLAWKRIDRP</sequence>
<feature type="compositionally biased region" description="Basic and acidic residues" evidence="1">
    <location>
        <begin position="1"/>
        <end position="11"/>
    </location>
</feature>
<dbReference type="InterPro" id="IPR011744">
    <property type="entry name" value="ATPase_gene1"/>
</dbReference>
<dbReference type="Pfam" id="PF09527">
    <property type="entry name" value="ATPase_gene1"/>
    <property type="match status" value="1"/>
</dbReference>
<dbReference type="EMBL" id="JBHRYJ010000001">
    <property type="protein sequence ID" value="MFC3675706.1"/>
    <property type="molecule type" value="Genomic_DNA"/>
</dbReference>
<keyword evidence="2" id="KW-1133">Transmembrane helix</keyword>
<comment type="caution">
    <text evidence="3">The sequence shown here is derived from an EMBL/GenBank/DDBJ whole genome shotgun (WGS) entry which is preliminary data.</text>
</comment>
<keyword evidence="2" id="KW-0472">Membrane</keyword>
<name>A0ABV7VGG9_9PROT</name>
<feature type="region of interest" description="Disordered" evidence="1">
    <location>
        <begin position="1"/>
        <end position="20"/>
    </location>
</feature>
<dbReference type="Proteomes" id="UP001595711">
    <property type="component" value="Unassembled WGS sequence"/>
</dbReference>
<evidence type="ECO:0000313" key="4">
    <source>
        <dbReference type="Proteomes" id="UP001595711"/>
    </source>
</evidence>